<evidence type="ECO:0000313" key="2">
    <source>
        <dbReference type="Proteomes" id="UP000632498"/>
    </source>
</evidence>
<dbReference type="EMBL" id="BMHV01000027">
    <property type="protein sequence ID" value="GGF73212.1"/>
    <property type="molecule type" value="Genomic_DNA"/>
</dbReference>
<reference evidence="1" key="1">
    <citation type="journal article" date="2014" name="Int. J. Syst. Evol. Microbiol.">
        <title>Complete genome sequence of Corynebacterium casei LMG S-19264T (=DSM 44701T), isolated from a smear-ripened cheese.</title>
        <authorList>
            <consortium name="US DOE Joint Genome Institute (JGI-PGF)"/>
            <person name="Walter F."/>
            <person name="Albersmeier A."/>
            <person name="Kalinowski J."/>
            <person name="Ruckert C."/>
        </authorList>
    </citation>
    <scope>NUCLEOTIDE SEQUENCE</scope>
    <source>
        <strain evidence="1">CGMCC 1.15254</strain>
    </source>
</reference>
<dbReference type="Proteomes" id="UP000632498">
    <property type="component" value="Unassembled WGS sequence"/>
</dbReference>
<sequence length="75" mass="8611">MSFLSFNSHNPLDDIPRVLDLMRTMSFHLDELKVLPNANQSFCIEMTCAANGRINAHTLKHRIGKLQGIEKFHFV</sequence>
<gene>
    <name evidence="1" type="ORF">GCM10011332_29060</name>
</gene>
<protein>
    <submittedName>
        <fullName evidence="1">Uncharacterized protein</fullName>
    </submittedName>
</protein>
<dbReference type="RefSeq" id="WP_188666554.1">
    <property type="nucleotide sequence ID" value="NZ_BMHV01000027.1"/>
</dbReference>
<proteinExistence type="predicted"/>
<accession>A0A917C5S6</accession>
<evidence type="ECO:0000313" key="1">
    <source>
        <dbReference type="EMBL" id="GGF73212.1"/>
    </source>
</evidence>
<comment type="caution">
    <text evidence="1">The sequence shown here is derived from an EMBL/GenBank/DDBJ whole genome shotgun (WGS) entry which is preliminary data.</text>
</comment>
<organism evidence="1 2">
    <name type="scientific">Terasakiella brassicae</name>
    <dbReference type="NCBI Taxonomy" id="1634917"/>
    <lineage>
        <taxon>Bacteria</taxon>
        <taxon>Pseudomonadati</taxon>
        <taxon>Pseudomonadota</taxon>
        <taxon>Alphaproteobacteria</taxon>
        <taxon>Rhodospirillales</taxon>
        <taxon>Terasakiellaceae</taxon>
        <taxon>Terasakiella</taxon>
    </lineage>
</organism>
<dbReference type="AlphaFoldDB" id="A0A917C5S6"/>
<reference evidence="1" key="2">
    <citation type="submission" date="2020-09" db="EMBL/GenBank/DDBJ databases">
        <authorList>
            <person name="Sun Q."/>
            <person name="Zhou Y."/>
        </authorList>
    </citation>
    <scope>NUCLEOTIDE SEQUENCE</scope>
    <source>
        <strain evidence="1">CGMCC 1.15254</strain>
    </source>
</reference>
<keyword evidence="2" id="KW-1185">Reference proteome</keyword>
<name>A0A917C5S6_9PROT</name>